<dbReference type="EMBL" id="VUNN01000005">
    <property type="protein sequence ID" value="MSU05924.1"/>
    <property type="molecule type" value="Genomic_DNA"/>
</dbReference>
<dbReference type="RefSeq" id="WP_154424842.1">
    <property type="nucleotide sequence ID" value="NZ_VUNN01000005.1"/>
</dbReference>
<dbReference type="SUPFAM" id="SSF55729">
    <property type="entry name" value="Acyl-CoA N-acyltransferases (Nat)"/>
    <property type="match status" value="1"/>
</dbReference>
<protein>
    <submittedName>
        <fullName evidence="1">Uncharacterized protein</fullName>
    </submittedName>
</protein>
<accession>A0A7X2PBP2</accession>
<evidence type="ECO:0000313" key="2">
    <source>
        <dbReference type="Proteomes" id="UP000460549"/>
    </source>
</evidence>
<dbReference type="AlphaFoldDB" id="A0A7X2PBP2"/>
<organism evidence="1 2">
    <name type="scientific">Bullifex porci</name>
    <dbReference type="NCBI Taxonomy" id="2606638"/>
    <lineage>
        <taxon>Bacteria</taxon>
        <taxon>Pseudomonadati</taxon>
        <taxon>Spirochaetota</taxon>
        <taxon>Spirochaetia</taxon>
        <taxon>Spirochaetales</taxon>
        <taxon>Spirochaetaceae</taxon>
        <taxon>Bullifex</taxon>
    </lineage>
</organism>
<reference evidence="1 2" key="1">
    <citation type="submission" date="2019-08" db="EMBL/GenBank/DDBJ databases">
        <title>In-depth cultivation of the pig gut microbiome towards novel bacterial diversity and tailored functional studies.</title>
        <authorList>
            <person name="Wylensek D."/>
            <person name="Hitch T.C.A."/>
            <person name="Clavel T."/>
        </authorList>
    </citation>
    <scope>NUCLEOTIDE SEQUENCE [LARGE SCALE GENOMIC DNA]</scope>
    <source>
        <strain evidence="1 2">NM-380-WT-3C1</strain>
    </source>
</reference>
<name>A0A7X2PBP2_9SPIO</name>
<proteinExistence type="predicted"/>
<sequence>MFKRLSSFKIDYLNESHLIIPFSEIDDNMVIYSSDKGIIYINAYNHLFVIADSFDDEILSFINKNKKSISYAIYPSNDNPDRYLLKRNKIKNSNIYHFLSSKELEEIASFYQDKTPFDTEYEYLSGLKPCDSEFAFFRDNQNNIISSLYTIKKQQLAVNIATSIEERNKGYASLLINSLPFSYIFVEDIELLAFYQHLGFEIVRSYKTWRNKR</sequence>
<evidence type="ECO:0000313" key="1">
    <source>
        <dbReference type="EMBL" id="MSU05924.1"/>
    </source>
</evidence>
<comment type="caution">
    <text evidence="1">The sequence shown here is derived from an EMBL/GenBank/DDBJ whole genome shotgun (WGS) entry which is preliminary data.</text>
</comment>
<gene>
    <name evidence="1" type="ORF">FYJ80_03910</name>
</gene>
<keyword evidence="2" id="KW-1185">Reference proteome</keyword>
<dbReference type="InterPro" id="IPR016181">
    <property type="entry name" value="Acyl_CoA_acyltransferase"/>
</dbReference>
<dbReference type="Proteomes" id="UP000460549">
    <property type="component" value="Unassembled WGS sequence"/>
</dbReference>